<protein>
    <submittedName>
        <fullName evidence="1">Uncharacterized protein</fullName>
    </submittedName>
</protein>
<name>A0A256IQI0_HALEZ</name>
<organism evidence="1 2">
    <name type="scientific">Halorubrum ezzemoulense</name>
    <name type="common">Halorubrum chaoviator</name>
    <dbReference type="NCBI Taxonomy" id="337243"/>
    <lineage>
        <taxon>Archaea</taxon>
        <taxon>Methanobacteriati</taxon>
        <taxon>Methanobacteriota</taxon>
        <taxon>Stenosarchaea group</taxon>
        <taxon>Halobacteria</taxon>
        <taxon>Halobacteriales</taxon>
        <taxon>Haloferacaceae</taxon>
        <taxon>Halorubrum</taxon>
    </lineage>
</organism>
<dbReference type="Proteomes" id="UP000216409">
    <property type="component" value="Unassembled WGS sequence"/>
</dbReference>
<dbReference type="AlphaFoldDB" id="A0A256IQI0"/>
<proteinExistence type="predicted"/>
<evidence type="ECO:0000313" key="1">
    <source>
        <dbReference type="EMBL" id="OYR58387.1"/>
    </source>
</evidence>
<comment type="caution">
    <text evidence="1">The sequence shown here is derived from an EMBL/GenBank/DDBJ whole genome shotgun (WGS) entry which is preliminary data.</text>
</comment>
<accession>A0A256IQI0</accession>
<gene>
    <name evidence="1" type="ORF">DJ83_15000</name>
</gene>
<reference evidence="1 2" key="1">
    <citation type="journal article" date="2014" name="Front. Microbiol.">
        <title>Population and genomic analysis of the genus Halorubrum.</title>
        <authorList>
            <person name="Fullmer M.S."/>
            <person name="Soucy S.M."/>
            <person name="Swithers K.S."/>
            <person name="Makkay A.M."/>
            <person name="Wheeler R."/>
            <person name="Ventosa A."/>
            <person name="Gogarten J.P."/>
            <person name="Papke R.T."/>
        </authorList>
    </citation>
    <scope>NUCLEOTIDE SEQUENCE [LARGE SCALE GENOMIC DNA]</scope>
    <source>
        <strain evidence="1 2">LD3</strain>
    </source>
</reference>
<evidence type="ECO:0000313" key="2">
    <source>
        <dbReference type="Proteomes" id="UP000216409"/>
    </source>
</evidence>
<dbReference type="EMBL" id="NHOW01000188">
    <property type="protein sequence ID" value="OYR58387.1"/>
    <property type="molecule type" value="Genomic_DNA"/>
</dbReference>
<sequence>MSKDEERDFSEMSDEEIRELSERFAEEAPVAMSEALGVDLLTEGEAEEFEEEFPERIEDVFLRFRDALVKESEEAKAIALFEAYDEITAEIMMGSEERDKYDSGVDFLIEQLEATLEGTREGMEEIGYPEYFDIVNEFAVEIVEEGPVDEVKEFLEGIEGHSQQVALQRMMNPVVMEYYEYIEEHEEITDSDEARKYTEMYYELAELVGKILPRFIAVLQIASGREESYDDLKQMGLNDLIQKLGSKKYGRFNDLAGGIDRKLRNSIAHRDFKVKPAEDEIEFYDRGELVSELSYSEFQDEVLQTLVLFSALWTFELMLTYYRIQYLPEAIKELKEEN</sequence>
<dbReference type="RefSeq" id="WP_094580503.1">
    <property type="nucleotide sequence ID" value="NZ_NHOW01000188.1"/>
</dbReference>